<accession>A0A330M0K6</accession>
<gene>
    <name evidence="2" type="ORF">MORIYA_3480</name>
</gene>
<organism evidence="2 3">
    <name type="scientific">Moritella yayanosii</name>
    <dbReference type="NCBI Taxonomy" id="69539"/>
    <lineage>
        <taxon>Bacteria</taxon>
        <taxon>Pseudomonadati</taxon>
        <taxon>Pseudomonadota</taxon>
        <taxon>Gammaproteobacteria</taxon>
        <taxon>Alteromonadales</taxon>
        <taxon>Moritellaceae</taxon>
        <taxon>Moritella</taxon>
    </lineage>
</organism>
<keyword evidence="1" id="KW-0812">Transmembrane</keyword>
<dbReference type="EMBL" id="LS483250">
    <property type="protein sequence ID" value="SQD79935.1"/>
    <property type="molecule type" value="Genomic_DNA"/>
</dbReference>
<keyword evidence="1" id="KW-1133">Transmembrane helix</keyword>
<sequence>MLMSHAANNATINFTLLYNQHVLGDTLVALEREQLAIDLARCIRIVLGFISLGVGVLLVVRSPGRVCIIPTPILSVKLMIYAHRCKLLPLNTVSRTTQVTSLASTLN</sequence>
<evidence type="ECO:0000256" key="1">
    <source>
        <dbReference type="SAM" id="Phobius"/>
    </source>
</evidence>
<dbReference type="Proteomes" id="UP000250163">
    <property type="component" value="Chromosome MORIYA"/>
</dbReference>
<keyword evidence="1" id="KW-0472">Membrane</keyword>
<dbReference type="KEGG" id="mya:MORIYA_3480"/>
<reference evidence="3" key="1">
    <citation type="submission" date="2018-05" db="EMBL/GenBank/DDBJ databases">
        <authorList>
            <person name="Cea G.-C."/>
            <person name="William W."/>
        </authorList>
    </citation>
    <scope>NUCLEOTIDE SEQUENCE [LARGE SCALE GENOMIC DNA]</scope>
    <source>
        <strain evidence="3">DB21MT 5</strain>
    </source>
</reference>
<name>A0A330M0K6_9GAMM</name>
<evidence type="ECO:0000313" key="3">
    <source>
        <dbReference type="Proteomes" id="UP000250163"/>
    </source>
</evidence>
<protein>
    <submittedName>
        <fullName evidence="2">Uncharacterized protein</fullName>
    </submittedName>
</protein>
<keyword evidence="3" id="KW-1185">Reference proteome</keyword>
<feature type="transmembrane region" description="Helical" evidence="1">
    <location>
        <begin position="42"/>
        <end position="60"/>
    </location>
</feature>
<evidence type="ECO:0000313" key="2">
    <source>
        <dbReference type="EMBL" id="SQD79935.1"/>
    </source>
</evidence>
<proteinExistence type="predicted"/>
<dbReference type="AlphaFoldDB" id="A0A330M0K6"/>